<evidence type="ECO:0000313" key="16">
    <source>
        <dbReference type="EMBL" id="EEW96416.1"/>
    </source>
</evidence>
<dbReference type="InterPro" id="IPR036869">
    <property type="entry name" value="J_dom_sf"/>
</dbReference>
<keyword evidence="8 12" id="KW-0143">Chaperone</keyword>
<feature type="repeat" description="CXXCXGXG motif" evidence="12">
    <location>
        <begin position="189"/>
        <end position="196"/>
    </location>
</feature>
<dbReference type="InterPro" id="IPR001305">
    <property type="entry name" value="HSP_DnaJ_Cys-rich_dom"/>
</dbReference>
<comment type="domain">
    <text evidence="12">The J domain is necessary and sufficient to stimulate DnaK ATPase activity. Zinc center 1 plays an important role in the autonomous, DnaK-independent chaperone activity of DnaJ. Zinc center 2 is essential for interaction with DnaK and for DnaJ activity.</text>
</comment>
<dbReference type="SUPFAM" id="SSF57938">
    <property type="entry name" value="DnaJ/Hsp40 cysteine-rich domain"/>
    <property type="match status" value="1"/>
</dbReference>
<feature type="binding site" evidence="12">
    <location>
        <position position="229"/>
    </location>
    <ligand>
        <name>Zn(2+)</name>
        <dbReference type="ChEBI" id="CHEBI:29105"/>
        <label>1</label>
    </ligand>
</feature>
<dbReference type="SUPFAM" id="SSF46565">
    <property type="entry name" value="Chaperone J-domain"/>
    <property type="match status" value="1"/>
</dbReference>
<feature type="binding site" evidence="12">
    <location>
        <position position="192"/>
    </location>
    <ligand>
        <name>Zn(2+)</name>
        <dbReference type="ChEBI" id="CHEBI:29105"/>
        <label>2</label>
    </ligand>
</feature>
<name>C9LR87_9FIRM</name>
<dbReference type="Gene3D" id="2.60.260.20">
    <property type="entry name" value="Urease metallochaperone UreE, N-terminal domain"/>
    <property type="match status" value="2"/>
</dbReference>
<comment type="subcellular location">
    <subcellularLocation>
        <location evidence="12">Cytoplasm</location>
    </subcellularLocation>
</comment>
<dbReference type="FunFam" id="1.10.287.110:FF:000034">
    <property type="entry name" value="Chaperone protein DnaJ"/>
    <property type="match status" value="1"/>
</dbReference>
<feature type="binding site" evidence="12">
    <location>
        <position position="218"/>
    </location>
    <ligand>
        <name>Zn(2+)</name>
        <dbReference type="ChEBI" id="CHEBI:29105"/>
        <label>2</label>
    </ligand>
</feature>
<keyword evidence="4 12" id="KW-0677">Repeat</keyword>
<evidence type="ECO:0000256" key="3">
    <source>
        <dbReference type="ARBA" id="ARBA00022723"/>
    </source>
</evidence>
<dbReference type="GO" id="GO:0005524">
    <property type="term" value="F:ATP binding"/>
    <property type="evidence" value="ECO:0007669"/>
    <property type="project" value="InterPro"/>
</dbReference>
<dbReference type="Pfam" id="PF01556">
    <property type="entry name" value="DnaJ_C"/>
    <property type="match status" value="1"/>
</dbReference>
<dbReference type="Pfam" id="PF00684">
    <property type="entry name" value="DnaJ_CXXCXGXG"/>
    <property type="match status" value="1"/>
</dbReference>
<evidence type="ECO:0000313" key="17">
    <source>
        <dbReference type="Proteomes" id="UP000004736"/>
    </source>
</evidence>
<dbReference type="HAMAP" id="MF_01152">
    <property type="entry name" value="DnaJ"/>
    <property type="match status" value="1"/>
</dbReference>
<keyword evidence="6 12" id="KW-0862">Zinc</keyword>
<keyword evidence="17" id="KW-1185">Reference proteome</keyword>
<dbReference type="PANTHER" id="PTHR43096">
    <property type="entry name" value="DNAJ HOMOLOG 1, MITOCHONDRIAL-RELATED"/>
    <property type="match status" value="1"/>
</dbReference>
<dbReference type="GO" id="GO:0031072">
    <property type="term" value="F:heat shock protein binding"/>
    <property type="evidence" value="ECO:0007669"/>
    <property type="project" value="InterPro"/>
</dbReference>
<feature type="binding site" evidence="12">
    <location>
        <position position="189"/>
    </location>
    <ligand>
        <name>Zn(2+)</name>
        <dbReference type="ChEBI" id="CHEBI:29105"/>
        <label>2</label>
    </ligand>
</feature>
<dbReference type="InterPro" id="IPR036410">
    <property type="entry name" value="HSP_DnaJ_Cys-rich_dom_sf"/>
</dbReference>
<feature type="binding site" evidence="12">
    <location>
        <position position="175"/>
    </location>
    <ligand>
        <name>Zn(2+)</name>
        <dbReference type="ChEBI" id="CHEBI:29105"/>
        <label>1</label>
    </ligand>
</feature>
<dbReference type="PANTHER" id="PTHR43096:SF48">
    <property type="entry name" value="CHAPERONE PROTEIN DNAJ"/>
    <property type="match status" value="1"/>
</dbReference>
<dbReference type="GO" id="GO:0006260">
    <property type="term" value="P:DNA replication"/>
    <property type="evidence" value="ECO:0007669"/>
    <property type="project" value="UniProtKB-KW"/>
</dbReference>
<dbReference type="CDD" id="cd06257">
    <property type="entry name" value="DnaJ"/>
    <property type="match status" value="1"/>
</dbReference>
<dbReference type="CDD" id="cd10719">
    <property type="entry name" value="DnaJ_zf"/>
    <property type="match status" value="1"/>
</dbReference>
<dbReference type="InterPro" id="IPR012724">
    <property type="entry name" value="DnaJ"/>
</dbReference>
<dbReference type="Pfam" id="PF00226">
    <property type="entry name" value="DnaJ"/>
    <property type="match status" value="1"/>
</dbReference>
<dbReference type="FunFam" id="2.10.230.10:FF:000002">
    <property type="entry name" value="Molecular chaperone DnaJ"/>
    <property type="match status" value="1"/>
</dbReference>
<dbReference type="PRINTS" id="PR00625">
    <property type="entry name" value="JDOMAIN"/>
</dbReference>
<keyword evidence="2 12" id="KW-0235">DNA replication</keyword>
<comment type="caution">
    <text evidence="16">The sequence shown here is derived from an EMBL/GenBank/DDBJ whole genome shotgun (WGS) entry which is preliminary data.</text>
</comment>
<feature type="repeat" description="CXXCXGXG motif" evidence="12">
    <location>
        <begin position="229"/>
        <end position="236"/>
    </location>
</feature>
<keyword evidence="5 12" id="KW-0863">Zinc-finger</keyword>
<dbReference type="PROSITE" id="PS50076">
    <property type="entry name" value="DNAJ_2"/>
    <property type="match status" value="1"/>
</dbReference>
<protein>
    <recommendedName>
        <fullName evidence="11 12">Chaperone protein DnaJ</fullName>
    </recommendedName>
</protein>
<organism evidence="16 17">
    <name type="scientific">Dialister invisus DSM 15470</name>
    <dbReference type="NCBI Taxonomy" id="592028"/>
    <lineage>
        <taxon>Bacteria</taxon>
        <taxon>Bacillati</taxon>
        <taxon>Bacillota</taxon>
        <taxon>Negativicutes</taxon>
        <taxon>Veillonellales</taxon>
        <taxon>Veillonellaceae</taxon>
        <taxon>Dialister</taxon>
    </lineage>
</organism>
<reference evidence="16" key="1">
    <citation type="submission" date="2009-09" db="EMBL/GenBank/DDBJ databases">
        <authorList>
            <person name="Weinstock G."/>
            <person name="Sodergren E."/>
            <person name="Clifton S."/>
            <person name="Fulton L."/>
            <person name="Fulton B."/>
            <person name="Courtney L."/>
            <person name="Fronick C."/>
            <person name="Harrison M."/>
            <person name="Strong C."/>
            <person name="Farmer C."/>
            <person name="Delahaunty K."/>
            <person name="Markovic C."/>
            <person name="Hall O."/>
            <person name="Minx P."/>
            <person name="Tomlinson C."/>
            <person name="Mitreva M."/>
            <person name="Nelson J."/>
            <person name="Hou S."/>
            <person name="Wollam A."/>
            <person name="Pepin K.H."/>
            <person name="Johnson M."/>
            <person name="Bhonagiri V."/>
            <person name="Nash W.E."/>
            <person name="Warren W."/>
            <person name="Chinwalla A."/>
            <person name="Mardis E.R."/>
            <person name="Wilson R.K."/>
        </authorList>
    </citation>
    <scope>NUCLEOTIDE SEQUENCE [LARGE SCALE GENOMIC DNA]</scope>
    <source>
        <strain evidence="16">DSM 15470</strain>
    </source>
</reference>
<evidence type="ECO:0000256" key="12">
    <source>
        <dbReference type="HAMAP-Rule" id="MF_01152"/>
    </source>
</evidence>
<dbReference type="EMBL" id="ACIM02000001">
    <property type="protein sequence ID" value="EEW96416.1"/>
    <property type="molecule type" value="Genomic_DNA"/>
</dbReference>
<dbReference type="GO" id="GO:0008270">
    <property type="term" value="F:zinc ion binding"/>
    <property type="evidence" value="ECO:0007669"/>
    <property type="project" value="UniProtKB-UniRule"/>
</dbReference>
<feature type="binding site" evidence="12">
    <location>
        <position position="172"/>
    </location>
    <ligand>
        <name>Zn(2+)</name>
        <dbReference type="ChEBI" id="CHEBI:29105"/>
        <label>1</label>
    </ligand>
</feature>
<evidence type="ECO:0000256" key="5">
    <source>
        <dbReference type="ARBA" id="ARBA00022771"/>
    </source>
</evidence>
<feature type="repeat" description="CXXCXGXG motif" evidence="12">
    <location>
        <begin position="215"/>
        <end position="222"/>
    </location>
</feature>
<dbReference type="InterPro" id="IPR008971">
    <property type="entry name" value="HSP40/DnaJ_pept-bd"/>
</dbReference>
<evidence type="ECO:0000259" key="14">
    <source>
        <dbReference type="PROSITE" id="PS50076"/>
    </source>
</evidence>
<dbReference type="GO" id="GO:0005737">
    <property type="term" value="C:cytoplasm"/>
    <property type="evidence" value="ECO:0007669"/>
    <property type="project" value="UniProtKB-SubCell"/>
</dbReference>
<dbReference type="Gene3D" id="2.10.230.10">
    <property type="entry name" value="Heat shock protein DnaJ, cysteine-rich domain"/>
    <property type="match status" value="1"/>
</dbReference>
<evidence type="ECO:0000256" key="6">
    <source>
        <dbReference type="ARBA" id="ARBA00022833"/>
    </source>
</evidence>
<feature type="binding site" evidence="12">
    <location>
        <position position="232"/>
    </location>
    <ligand>
        <name>Zn(2+)</name>
        <dbReference type="ChEBI" id="CHEBI:29105"/>
        <label>1</label>
    </ligand>
</feature>
<dbReference type="Gene3D" id="1.10.287.110">
    <property type="entry name" value="DnaJ domain"/>
    <property type="match status" value="1"/>
</dbReference>
<evidence type="ECO:0000256" key="4">
    <source>
        <dbReference type="ARBA" id="ARBA00022737"/>
    </source>
</evidence>
<evidence type="ECO:0000259" key="15">
    <source>
        <dbReference type="PROSITE" id="PS51188"/>
    </source>
</evidence>
<dbReference type="FunFam" id="2.60.260.20:FF:000005">
    <property type="entry name" value="Chaperone protein dnaJ 1, mitochondrial"/>
    <property type="match status" value="1"/>
</dbReference>
<feature type="binding site" evidence="12">
    <location>
        <position position="215"/>
    </location>
    <ligand>
        <name>Zn(2+)</name>
        <dbReference type="ChEBI" id="CHEBI:29105"/>
        <label>2</label>
    </ligand>
</feature>
<dbReference type="PROSITE" id="PS51188">
    <property type="entry name" value="ZF_CR"/>
    <property type="match status" value="1"/>
</dbReference>
<comment type="similarity">
    <text evidence="10 12">Belongs to the DnaJ family.</text>
</comment>
<dbReference type="CDD" id="cd10747">
    <property type="entry name" value="DnaJ_C"/>
    <property type="match status" value="1"/>
</dbReference>
<evidence type="ECO:0000256" key="2">
    <source>
        <dbReference type="ARBA" id="ARBA00022705"/>
    </source>
</evidence>
<evidence type="ECO:0000256" key="9">
    <source>
        <dbReference type="ARBA" id="ARBA00053423"/>
    </source>
</evidence>
<evidence type="ECO:0000256" key="11">
    <source>
        <dbReference type="ARBA" id="ARBA00067609"/>
    </source>
</evidence>
<evidence type="ECO:0000256" key="13">
    <source>
        <dbReference type="PROSITE-ProRule" id="PRU00546"/>
    </source>
</evidence>
<dbReference type="AlphaFoldDB" id="C9LR87"/>
<dbReference type="NCBIfam" id="NF008035">
    <property type="entry name" value="PRK10767.1"/>
    <property type="match status" value="1"/>
</dbReference>
<sequence length="404" mass="44183">MLFIVAEKDCVSGMANRDYYEVLGIDKNATEADIKRAYRRMARKYHPDLNKEHPKEAEENFKKVNEAYHVLSDADKRAQYDQMGHDAFRQAARNGGGPGGFGGTGGFDFSSFGGGAGGFDFGDIFDMFGGGGRRSRNGPEQGADLRYDMEITLREAASGIHKTFTVTKNETCDHCHGDGAEPGSSVDTCHACHGTGQQRIVRNSPFGQMVNVVTCPDCGGTGKIIKNKCSRCHGSGTTRKQKKLEVNIPAGADTGVRMRISGEGEPGKRGGPKGDLYVYIYVRSDPDFERQGDDLYCRVPVSFPTAALGSTIQVKTLDKQVELKIPAGTQSGTRFRISKEGMPRLQSSYKGDLYVEVKVVVPKKLKENQKEALLNYANVSGEDVTQYKGKGSWLDKIIDKIKSC</sequence>
<gene>
    <name evidence="12 16" type="primary">dnaJ</name>
    <name evidence="16" type="ORF">GCWU000321_00361</name>
</gene>
<dbReference type="NCBIfam" id="TIGR02349">
    <property type="entry name" value="DnaJ_bact"/>
    <property type="match status" value="1"/>
</dbReference>
<dbReference type="GO" id="GO:0051082">
    <property type="term" value="F:unfolded protein binding"/>
    <property type="evidence" value="ECO:0007669"/>
    <property type="project" value="UniProtKB-UniRule"/>
</dbReference>
<comment type="function">
    <text evidence="9 12">Participates actively in the response to hyperosmotic and heat shock by preventing the aggregation of stress-denatured proteins and by disaggregating proteins, also in an autonomous, DnaK-independent fashion. Unfolded proteins bind initially to DnaJ; upon interaction with the DnaJ-bound protein, DnaK hydrolyzes its bound ATP, resulting in the formation of a stable complex. GrpE releases ADP from DnaK; ATP binding to DnaK triggers the release of the substrate protein, thus completing the reaction cycle. Several rounds of ATP-dependent interactions between DnaJ, DnaK and GrpE are required for fully efficient folding. Also involved, together with DnaK and GrpE, in the DNA replication of plasmids through activation of initiation proteins.</text>
</comment>
<feature type="repeat" description="CXXCXGXG motif" evidence="12">
    <location>
        <begin position="172"/>
        <end position="179"/>
    </location>
</feature>
<dbReference type="SUPFAM" id="SSF49493">
    <property type="entry name" value="HSP40/DnaJ peptide-binding domain"/>
    <property type="match status" value="2"/>
</dbReference>
<keyword evidence="3 12" id="KW-0479">Metal-binding</keyword>
<comment type="cofactor">
    <cofactor evidence="12">
        <name>Zn(2+)</name>
        <dbReference type="ChEBI" id="CHEBI:29105"/>
    </cofactor>
    <text evidence="12">Binds 2 Zn(2+) ions per monomer.</text>
</comment>
<comment type="subunit">
    <text evidence="12">Homodimer.</text>
</comment>
<dbReference type="SMART" id="SM00271">
    <property type="entry name" value="DnaJ"/>
    <property type="match status" value="1"/>
</dbReference>
<dbReference type="HOGENOM" id="CLU_017633_0_7_9"/>
<keyword evidence="1 12" id="KW-0963">Cytoplasm</keyword>
<dbReference type="GO" id="GO:0042026">
    <property type="term" value="P:protein refolding"/>
    <property type="evidence" value="ECO:0007669"/>
    <property type="project" value="TreeGrafter"/>
</dbReference>
<keyword evidence="7 12" id="KW-0346">Stress response</keyword>
<dbReference type="InterPro" id="IPR001623">
    <property type="entry name" value="DnaJ_domain"/>
</dbReference>
<feature type="domain" description="J" evidence="14">
    <location>
        <begin position="18"/>
        <end position="84"/>
    </location>
</feature>
<accession>C9LR87</accession>
<feature type="domain" description="CR-type" evidence="15">
    <location>
        <begin position="159"/>
        <end position="241"/>
    </location>
</feature>
<dbReference type="Proteomes" id="UP000004736">
    <property type="component" value="Unassembled WGS sequence"/>
</dbReference>
<dbReference type="InterPro" id="IPR002939">
    <property type="entry name" value="DnaJ_C"/>
</dbReference>
<feature type="zinc finger region" description="CR-type" evidence="13">
    <location>
        <begin position="159"/>
        <end position="241"/>
    </location>
</feature>
<evidence type="ECO:0000256" key="1">
    <source>
        <dbReference type="ARBA" id="ARBA00022490"/>
    </source>
</evidence>
<dbReference type="eggNOG" id="COG0484">
    <property type="taxonomic scope" value="Bacteria"/>
</dbReference>
<evidence type="ECO:0000256" key="8">
    <source>
        <dbReference type="ARBA" id="ARBA00023186"/>
    </source>
</evidence>
<dbReference type="STRING" id="592028.GCWU000321_00361"/>
<dbReference type="GO" id="GO:0009408">
    <property type="term" value="P:response to heat"/>
    <property type="evidence" value="ECO:0007669"/>
    <property type="project" value="InterPro"/>
</dbReference>
<evidence type="ECO:0000256" key="7">
    <source>
        <dbReference type="ARBA" id="ARBA00023016"/>
    </source>
</evidence>
<evidence type="ECO:0000256" key="10">
    <source>
        <dbReference type="ARBA" id="ARBA00061004"/>
    </source>
</evidence>
<proteinExistence type="inferred from homology"/>